<accession>T1GUW1</accession>
<reference evidence="1" key="2">
    <citation type="submission" date="2015-06" db="UniProtKB">
        <authorList>
            <consortium name="EnsemblMetazoa"/>
        </authorList>
    </citation>
    <scope>IDENTIFICATION</scope>
</reference>
<dbReference type="OMA" id="LAYNSHY"/>
<evidence type="ECO:0000313" key="1">
    <source>
        <dbReference type="EnsemblMetazoa" id="MESCA007533-PA"/>
    </source>
</evidence>
<proteinExistence type="predicted"/>
<dbReference type="EnsemblMetazoa" id="MESCA007533-RA">
    <property type="protein sequence ID" value="MESCA007533-PA"/>
    <property type="gene ID" value="MESCA007533"/>
</dbReference>
<dbReference type="EMBL" id="CAQQ02392020">
    <property type="status" value="NOT_ANNOTATED_CDS"/>
    <property type="molecule type" value="Genomic_DNA"/>
</dbReference>
<organism evidence="1 2">
    <name type="scientific">Megaselia scalaris</name>
    <name type="common">Humpbacked fly</name>
    <name type="synonym">Phora scalaris</name>
    <dbReference type="NCBI Taxonomy" id="36166"/>
    <lineage>
        <taxon>Eukaryota</taxon>
        <taxon>Metazoa</taxon>
        <taxon>Ecdysozoa</taxon>
        <taxon>Arthropoda</taxon>
        <taxon>Hexapoda</taxon>
        <taxon>Insecta</taxon>
        <taxon>Pterygota</taxon>
        <taxon>Neoptera</taxon>
        <taxon>Endopterygota</taxon>
        <taxon>Diptera</taxon>
        <taxon>Brachycera</taxon>
        <taxon>Muscomorpha</taxon>
        <taxon>Platypezoidea</taxon>
        <taxon>Phoridae</taxon>
        <taxon>Megaseliini</taxon>
        <taxon>Megaselia</taxon>
    </lineage>
</organism>
<protein>
    <submittedName>
        <fullName evidence="1">Uncharacterized protein</fullName>
    </submittedName>
</protein>
<dbReference type="PANTHER" id="PTHR34931">
    <property type="entry name" value="FI02976P-RELATED"/>
    <property type="match status" value="1"/>
</dbReference>
<dbReference type="Pfam" id="PF04527">
    <property type="entry name" value="Retinin_C"/>
    <property type="match status" value="2"/>
</dbReference>
<name>T1GUW1_MEGSC</name>
<dbReference type="EMBL" id="CAQQ02392021">
    <property type="status" value="NOT_ANNOTATED_CDS"/>
    <property type="molecule type" value="Genomic_DNA"/>
</dbReference>
<reference evidence="2" key="1">
    <citation type="submission" date="2013-02" db="EMBL/GenBank/DDBJ databases">
        <authorList>
            <person name="Hughes D."/>
        </authorList>
    </citation>
    <scope>NUCLEOTIDE SEQUENCE</scope>
    <source>
        <strain>Durham</strain>
        <strain evidence="2">NC isolate 2 -- Noor lab</strain>
    </source>
</reference>
<evidence type="ECO:0000313" key="2">
    <source>
        <dbReference type="Proteomes" id="UP000015102"/>
    </source>
</evidence>
<dbReference type="PANTHER" id="PTHR34931:SF4">
    <property type="entry name" value="GEO13385P1-RELATED"/>
    <property type="match status" value="1"/>
</dbReference>
<dbReference type="Proteomes" id="UP000015102">
    <property type="component" value="Unassembled WGS sequence"/>
</dbReference>
<dbReference type="HOGENOM" id="CLU_895134_0_0_1"/>
<dbReference type="AlphaFoldDB" id="T1GUW1"/>
<sequence length="311" mass="32838">MQISNISNLISLLAVVEDCLSYQFSFCSYLIQPAQYVQIITFFAILAIAAAKPGFLSQPLVSTYEAAPIVSTYVKSVPTSVSHSSSSVVHSSAHIAEPIIAPVVKTHLTTAPVIKSYATPIVKSYAAPVVYSEPLSYHHSAPVAYSAPLTYASGYSSCRESGPSGFCMFHLGGSISEDEFCGAGNSSFTLFAIVAAVAAKPGYIGEPIVSTYAAAPVVTSYVKSVPTSISHSSSSVVHSSAHIAQPVVAPVVKTHLTTAPVIKSYVAPIAHTYSAPLSYSSYHHDSPLAYNSHYGYDHGYGHGYGHGYSSW</sequence>
<keyword evidence="2" id="KW-1185">Reference proteome</keyword>
<dbReference type="InterPro" id="IPR007614">
    <property type="entry name" value="Retinin_C"/>
</dbReference>